<organism evidence="8 9">
    <name type="scientific">Blastomyces gilchristii (strain SLH14081)</name>
    <name type="common">Blastomyces dermatitidis</name>
    <dbReference type="NCBI Taxonomy" id="559298"/>
    <lineage>
        <taxon>Eukaryota</taxon>
        <taxon>Fungi</taxon>
        <taxon>Dikarya</taxon>
        <taxon>Ascomycota</taxon>
        <taxon>Pezizomycotina</taxon>
        <taxon>Eurotiomycetes</taxon>
        <taxon>Eurotiomycetidae</taxon>
        <taxon>Onygenales</taxon>
        <taxon>Ajellomycetaceae</taxon>
        <taxon>Blastomyces</taxon>
    </lineage>
</organism>
<dbReference type="InterPro" id="IPR001841">
    <property type="entry name" value="Znf_RING"/>
</dbReference>
<dbReference type="STRING" id="559298.A0A179UHA7"/>
<evidence type="ECO:0000259" key="7">
    <source>
        <dbReference type="PROSITE" id="PS50089"/>
    </source>
</evidence>
<dbReference type="OrthoDB" id="4205714at2759"/>
<keyword evidence="9" id="KW-1185">Reference proteome</keyword>
<dbReference type="InterPro" id="IPR018957">
    <property type="entry name" value="Znf_C3HC4_RING-type"/>
</dbReference>
<proteinExistence type="predicted"/>
<feature type="domain" description="RING-type" evidence="7">
    <location>
        <begin position="139"/>
        <end position="174"/>
    </location>
</feature>
<dbReference type="PROSITE" id="PS50089">
    <property type="entry name" value="ZF_RING_2"/>
    <property type="match status" value="1"/>
</dbReference>
<feature type="region of interest" description="Disordered" evidence="6">
    <location>
        <begin position="1"/>
        <end position="49"/>
    </location>
</feature>
<keyword evidence="2 4" id="KW-0863">Zinc-finger</keyword>
<evidence type="ECO:0000313" key="8">
    <source>
        <dbReference type="EMBL" id="OAT07133.1"/>
    </source>
</evidence>
<dbReference type="Pfam" id="PF00097">
    <property type="entry name" value="zf-C3HC4"/>
    <property type="match status" value="1"/>
</dbReference>
<protein>
    <recommendedName>
        <fullName evidence="7">RING-type domain-containing protein</fullName>
    </recommendedName>
</protein>
<dbReference type="VEuPathDB" id="FungiDB:BDBG_03229"/>
<dbReference type="KEGG" id="bgh:BDBG_03229"/>
<dbReference type="RefSeq" id="XP_002626065.1">
    <property type="nucleotide sequence ID" value="XM_002626019.2"/>
</dbReference>
<evidence type="ECO:0000256" key="6">
    <source>
        <dbReference type="SAM" id="MobiDB-lite"/>
    </source>
</evidence>
<dbReference type="GO" id="GO:0008270">
    <property type="term" value="F:zinc ion binding"/>
    <property type="evidence" value="ECO:0007669"/>
    <property type="project" value="UniProtKB-KW"/>
</dbReference>
<dbReference type="GeneID" id="8505514"/>
<feature type="compositionally biased region" description="Basic and acidic residues" evidence="6">
    <location>
        <begin position="34"/>
        <end position="46"/>
    </location>
</feature>
<feature type="coiled-coil region" evidence="5">
    <location>
        <begin position="109"/>
        <end position="136"/>
    </location>
</feature>
<evidence type="ECO:0000256" key="4">
    <source>
        <dbReference type="PROSITE-ProRule" id="PRU00175"/>
    </source>
</evidence>
<dbReference type="SUPFAM" id="SSF57850">
    <property type="entry name" value="RING/U-box"/>
    <property type="match status" value="1"/>
</dbReference>
<gene>
    <name evidence="8" type="ORF">BDBG_03229</name>
</gene>
<evidence type="ECO:0000313" key="9">
    <source>
        <dbReference type="Proteomes" id="UP000002038"/>
    </source>
</evidence>
<keyword evidence="1" id="KW-0479">Metal-binding</keyword>
<keyword evidence="3" id="KW-0862">Zinc</keyword>
<dbReference type="Gene3D" id="3.30.40.10">
    <property type="entry name" value="Zinc/RING finger domain, C3HC4 (zinc finger)"/>
    <property type="match status" value="1"/>
</dbReference>
<dbReference type="SMART" id="SM00184">
    <property type="entry name" value="RING"/>
    <property type="match status" value="1"/>
</dbReference>
<accession>A0A179UHA7</accession>
<evidence type="ECO:0000256" key="1">
    <source>
        <dbReference type="ARBA" id="ARBA00022723"/>
    </source>
</evidence>
<keyword evidence="5" id="KW-0175">Coiled coil</keyword>
<dbReference type="InterPro" id="IPR013083">
    <property type="entry name" value="Znf_RING/FYVE/PHD"/>
</dbReference>
<dbReference type="PROSITE" id="PS00518">
    <property type="entry name" value="ZF_RING_1"/>
    <property type="match status" value="1"/>
</dbReference>
<dbReference type="Proteomes" id="UP000002038">
    <property type="component" value="Unassembled WGS sequence"/>
</dbReference>
<reference evidence="9" key="1">
    <citation type="journal article" date="2015" name="PLoS Genet.">
        <title>The dynamic genome and transcriptome of the human fungal pathogen Blastomyces and close relative Emmonsia.</title>
        <authorList>
            <person name="Munoz J.F."/>
            <person name="Gauthier G.M."/>
            <person name="Desjardins C.A."/>
            <person name="Gallo J.E."/>
            <person name="Holder J."/>
            <person name="Sullivan T.D."/>
            <person name="Marty A.J."/>
            <person name="Carmen J.C."/>
            <person name="Chen Z."/>
            <person name="Ding L."/>
            <person name="Gujja S."/>
            <person name="Magrini V."/>
            <person name="Misas E."/>
            <person name="Mitreva M."/>
            <person name="Priest M."/>
            <person name="Saif S."/>
            <person name="Whiston E.A."/>
            <person name="Young S."/>
            <person name="Zeng Q."/>
            <person name="Goldman W.E."/>
            <person name="Mardis E.R."/>
            <person name="Taylor J.W."/>
            <person name="McEwen J.G."/>
            <person name="Clay O.K."/>
            <person name="Klein B.S."/>
            <person name="Cuomo C.A."/>
        </authorList>
    </citation>
    <scope>NUCLEOTIDE SEQUENCE [LARGE SCALE GENOMIC DNA]</scope>
    <source>
        <strain evidence="9">SLH14081</strain>
    </source>
</reference>
<name>A0A179UHA7_BLAGS</name>
<dbReference type="AlphaFoldDB" id="A0A179UHA7"/>
<evidence type="ECO:0000256" key="2">
    <source>
        <dbReference type="ARBA" id="ARBA00022771"/>
    </source>
</evidence>
<dbReference type="InterPro" id="IPR017907">
    <property type="entry name" value="Znf_RING_CS"/>
</dbReference>
<feature type="compositionally biased region" description="Basic and acidic residues" evidence="6">
    <location>
        <begin position="7"/>
        <end position="17"/>
    </location>
</feature>
<evidence type="ECO:0000256" key="3">
    <source>
        <dbReference type="ARBA" id="ARBA00022833"/>
    </source>
</evidence>
<sequence>MASAEPDLPHNKLRDIIIIDSSDTEVDEPPSLPREPREPREKRPCTDDSYPAHEALFDNLVSLEASETSQPRKKHKISSLDMVLETANQKIHEVWEAEHAKMKNPEEKVQHLLVEMIRKDEQISELEAKIRELEHRCQCSICYTIPLEWKTLLCGHRFCSQCLSSDAMTCGSCRQNITGYIKSY</sequence>
<evidence type="ECO:0000256" key="5">
    <source>
        <dbReference type="SAM" id="Coils"/>
    </source>
</evidence>
<dbReference type="EMBL" id="GG657452">
    <property type="protein sequence ID" value="OAT07133.1"/>
    <property type="molecule type" value="Genomic_DNA"/>
</dbReference>